<keyword evidence="2" id="KW-1185">Reference proteome</keyword>
<dbReference type="EMBL" id="CAJVPP010009352">
    <property type="protein sequence ID" value="CAG8703953.1"/>
    <property type="molecule type" value="Genomic_DNA"/>
</dbReference>
<dbReference type="AlphaFoldDB" id="A0A9N9HSS9"/>
<comment type="caution">
    <text evidence="1">The sequence shown here is derived from an EMBL/GenBank/DDBJ whole genome shotgun (WGS) entry which is preliminary data.</text>
</comment>
<organism evidence="1 2">
    <name type="scientific">Funneliformis mosseae</name>
    <name type="common">Endomycorrhizal fungus</name>
    <name type="synonym">Glomus mosseae</name>
    <dbReference type="NCBI Taxonomy" id="27381"/>
    <lineage>
        <taxon>Eukaryota</taxon>
        <taxon>Fungi</taxon>
        <taxon>Fungi incertae sedis</taxon>
        <taxon>Mucoromycota</taxon>
        <taxon>Glomeromycotina</taxon>
        <taxon>Glomeromycetes</taxon>
        <taxon>Glomerales</taxon>
        <taxon>Glomeraceae</taxon>
        <taxon>Funneliformis</taxon>
    </lineage>
</organism>
<accession>A0A9N9HSS9</accession>
<reference evidence="1" key="1">
    <citation type="submission" date="2021-06" db="EMBL/GenBank/DDBJ databases">
        <authorList>
            <person name="Kallberg Y."/>
            <person name="Tangrot J."/>
            <person name="Rosling A."/>
        </authorList>
    </citation>
    <scope>NUCLEOTIDE SEQUENCE</scope>
    <source>
        <strain evidence="1">87-6 pot B 2015</strain>
    </source>
</reference>
<proteinExistence type="predicted"/>
<protein>
    <submittedName>
        <fullName evidence="1">885_t:CDS:1</fullName>
    </submittedName>
</protein>
<evidence type="ECO:0000313" key="2">
    <source>
        <dbReference type="Proteomes" id="UP000789375"/>
    </source>
</evidence>
<gene>
    <name evidence="1" type="ORF">FMOSSE_LOCUS13950</name>
</gene>
<name>A0A9N9HSS9_FUNMO</name>
<sequence length="116" mass="13246">MTDFCESQNLNIDKRNGTCSLLIYTNTQAAWRGRQFQSQILKLRSLSSNYDTTSYYEIDISGLFAGSISSDNFIQGSRPLGGIDINEFSFKIHDHFATESNFNKRSRLLDGFDNIR</sequence>
<evidence type="ECO:0000313" key="1">
    <source>
        <dbReference type="EMBL" id="CAG8703953.1"/>
    </source>
</evidence>
<dbReference type="Proteomes" id="UP000789375">
    <property type="component" value="Unassembled WGS sequence"/>
</dbReference>